<gene>
    <name evidence="6" type="ORF">MOTC310_24320</name>
</gene>
<dbReference type="PANTHER" id="PTHR30011:SF16">
    <property type="entry name" value="C2H2 FINGER DOMAIN TRANSCRIPTION FACTOR (EUROFUNG)-RELATED"/>
    <property type="match status" value="1"/>
</dbReference>
<sequence length="213" mass="22359">MGATPSTKAAAAKAVRGIREAAQAAGRDPHDIQTFLGATLIVAPTGAEARDLRDEYRGYLDAAGQLALVSGWTGIDLAALGLDDPLPFVKTNAIQSTVKHLAGDAAQPTRVRDLLDFTPAGARAPVIVGSPVEVVDELLAWVAETDVDGFNLVRTVMPESLDAIVDLVVPELQNRGAFKTAYGEGTLREKLFPGRSSRLSRTHTGAGYRAGAS</sequence>
<evidence type="ECO:0000256" key="2">
    <source>
        <dbReference type="ARBA" id="ARBA00022643"/>
    </source>
</evidence>
<dbReference type="InterPro" id="IPR051260">
    <property type="entry name" value="Diverse_substr_monoxygenases"/>
</dbReference>
<dbReference type="Gene3D" id="3.20.20.30">
    <property type="entry name" value="Luciferase-like domain"/>
    <property type="match status" value="1"/>
</dbReference>
<keyword evidence="2" id="KW-0288">FMN</keyword>
<organism evidence="6 7">
    <name type="scientific">Methylobacterium oryzae</name>
    <dbReference type="NCBI Taxonomy" id="334852"/>
    <lineage>
        <taxon>Bacteria</taxon>
        <taxon>Pseudomonadati</taxon>
        <taxon>Pseudomonadota</taxon>
        <taxon>Alphaproteobacteria</taxon>
        <taxon>Hyphomicrobiales</taxon>
        <taxon>Methylobacteriaceae</taxon>
        <taxon>Methylobacterium</taxon>
    </lineage>
</organism>
<name>A0ABU7TUX5_9HYPH</name>
<dbReference type="PANTHER" id="PTHR30011">
    <property type="entry name" value="ALKANESULFONATE MONOOXYGENASE-RELATED"/>
    <property type="match status" value="1"/>
</dbReference>
<comment type="caution">
    <text evidence="6">The sequence shown here is derived from an EMBL/GenBank/DDBJ whole genome shotgun (WGS) entry which is preliminary data.</text>
</comment>
<keyword evidence="1" id="KW-0285">Flavoprotein</keyword>
<keyword evidence="7" id="KW-1185">Reference proteome</keyword>
<keyword evidence="4" id="KW-0503">Monooxygenase</keyword>
<evidence type="ECO:0000259" key="5">
    <source>
        <dbReference type="Pfam" id="PF00296"/>
    </source>
</evidence>
<dbReference type="InterPro" id="IPR011251">
    <property type="entry name" value="Luciferase-like_dom"/>
</dbReference>
<evidence type="ECO:0000313" key="7">
    <source>
        <dbReference type="Proteomes" id="UP001355206"/>
    </source>
</evidence>
<protein>
    <recommendedName>
        <fullName evidence="5">Luciferase-like domain-containing protein</fullName>
    </recommendedName>
</protein>
<dbReference type="InterPro" id="IPR036661">
    <property type="entry name" value="Luciferase-like_sf"/>
</dbReference>
<dbReference type="Proteomes" id="UP001355206">
    <property type="component" value="Unassembled WGS sequence"/>
</dbReference>
<dbReference type="SUPFAM" id="SSF51679">
    <property type="entry name" value="Bacterial luciferase-like"/>
    <property type="match status" value="1"/>
</dbReference>
<evidence type="ECO:0000256" key="1">
    <source>
        <dbReference type="ARBA" id="ARBA00022630"/>
    </source>
</evidence>
<evidence type="ECO:0000313" key="6">
    <source>
        <dbReference type="EMBL" id="MEE7493408.1"/>
    </source>
</evidence>
<dbReference type="EMBL" id="MLCA01000014">
    <property type="protein sequence ID" value="MEE7493408.1"/>
    <property type="molecule type" value="Genomic_DNA"/>
</dbReference>
<feature type="domain" description="Luciferase-like" evidence="5">
    <location>
        <begin position="6"/>
        <end position="143"/>
    </location>
</feature>
<reference evidence="6 7" key="1">
    <citation type="journal article" date="2012" name="Genet. Mol. Biol.">
        <title>Analysis of 16S rRNA and mxaF genes revealing insights into Methylobacterium niche-specific plant association.</title>
        <authorList>
            <person name="Dourado M.N."/>
            <person name="Andreote F.D."/>
            <person name="Dini-Andreote F."/>
            <person name="Conti R."/>
            <person name="Araujo J.M."/>
            <person name="Araujo W.L."/>
        </authorList>
    </citation>
    <scope>NUCLEOTIDE SEQUENCE [LARGE SCALE GENOMIC DNA]</scope>
    <source>
        <strain evidence="6 7">TC3-10</strain>
    </source>
</reference>
<dbReference type="Pfam" id="PF00296">
    <property type="entry name" value="Bac_luciferase"/>
    <property type="match status" value="1"/>
</dbReference>
<evidence type="ECO:0000256" key="4">
    <source>
        <dbReference type="ARBA" id="ARBA00023033"/>
    </source>
</evidence>
<proteinExistence type="predicted"/>
<accession>A0ABU7TUX5</accession>
<keyword evidence="3" id="KW-0560">Oxidoreductase</keyword>
<evidence type="ECO:0000256" key="3">
    <source>
        <dbReference type="ARBA" id="ARBA00023002"/>
    </source>
</evidence>